<name>A0A9X2LA46_9PROT</name>
<dbReference type="Gene3D" id="1.10.10.10">
    <property type="entry name" value="Winged helix-like DNA-binding domain superfamily/Winged helix DNA-binding domain"/>
    <property type="match status" value="1"/>
</dbReference>
<dbReference type="InterPro" id="IPR036388">
    <property type="entry name" value="WH-like_DNA-bd_sf"/>
</dbReference>
<dbReference type="GO" id="GO:0000160">
    <property type="term" value="P:phosphorelay signal transduction system"/>
    <property type="evidence" value="ECO:0007669"/>
    <property type="project" value="InterPro"/>
</dbReference>
<dbReference type="Proteomes" id="UP001142610">
    <property type="component" value="Unassembled WGS sequence"/>
</dbReference>
<evidence type="ECO:0000256" key="2">
    <source>
        <dbReference type="PROSITE-ProRule" id="PRU01091"/>
    </source>
</evidence>
<keyword evidence="4" id="KW-0812">Transmembrane</keyword>
<comment type="caution">
    <text evidence="6">The sequence shown here is derived from an EMBL/GenBank/DDBJ whole genome shotgun (WGS) entry which is preliminary data.</text>
</comment>
<keyword evidence="4" id="KW-1133">Transmembrane helix</keyword>
<dbReference type="PROSITE" id="PS51755">
    <property type="entry name" value="OMPR_PHOB"/>
    <property type="match status" value="1"/>
</dbReference>
<accession>A0A9X2LA46</accession>
<reference evidence="6" key="1">
    <citation type="submission" date="2022-07" db="EMBL/GenBank/DDBJ databases">
        <title>Parvularcula maris sp. nov., an algicidal bacterium isolated from seawater.</title>
        <authorList>
            <person name="Li F."/>
        </authorList>
    </citation>
    <scope>NUCLEOTIDE SEQUENCE</scope>
    <source>
        <strain evidence="6">BGMRC 0090</strain>
    </source>
</reference>
<feature type="DNA-binding region" description="OmpR/PhoB-type" evidence="2">
    <location>
        <begin position="12"/>
        <end position="109"/>
    </location>
</feature>
<dbReference type="SMART" id="SM00862">
    <property type="entry name" value="Trans_reg_C"/>
    <property type="match status" value="1"/>
</dbReference>
<keyword evidence="4" id="KW-0472">Membrane</keyword>
<dbReference type="InterPro" id="IPR016032">
    <property type="entry name" value="Sig_transdc_resp-reg_C-effctor"/>
</dbReference>
<gene>
    <name evidence="6" type="ORF">NOG11_10995</name>
</gene>
<evidence type="ECO:0000256" key="3">
    <source>
        <dbReference type="SAM" id="MobiDB-lite"/>
    </source>
</evidence>
<dbReference type="GO" id="GO:0003677">
    <property type="term" value="F:DNA binding"/>
    <property type="evidence" value="ECO:0007669"/>
    <property type="project" value="UniProtKB-UniRule"/>
</dbReference>
<dbReference type="Pfam" id="PF00486">
    <property type="entry name" value="Trans_reg_C"/>
    <property type="match status" value="1"/>
</dbReference>
<dbReference type="InterPro" id="IPR001867">
    <property type="entry name" value="OmpR/PhoB-type_DNA-bd"/>
</dbReference>
<proteinExistence type="predicted"/>
<dbReference type="GO" id="GO:0006355">
    <property type="term" value="P:regulation of DNA-templated transcription"/>
    <property type="evidence" value="ECO:0007669"/>
    <property type="project" value="InterPro"/>
</dbReference>
<evidence type="ECO:0000256" key="4">
    <source>
        <dbReference type="SAM" id="Phobius"/>
    </source>
</evidence>
<feature type="transmembrane region" description="Helical" evidence="4">
    <location>
        <begin position="184"/>
        <end position="205"/>
    </location>
</feature>
<feature type="domain" description="OmpR/PhoB-type" evidence="5">
    <location>
        <begin position="12"/>
        <end position="109"/>
    </location>
</feature>
<feature type="compositionally biased region" description="Basic and acidic residues" evidence="3">
    <location>
        <begin position="122"/>
        <end position="134"/>
    </location>
</feature>
<evidence type="ECO:0000256" key="1">
    <source>
        <dbReference type="ARBA" id="ARBA00023125"/>
    </source>
</evidence>
<feature type="region of interest" description="Disordered" evidence="3">
    <location>
        <begin position="455"/>
        <end position="493"/>
    </location>
</feature>
<organism evidence="6 7">
    <name type="scientific">Parvularcula maris</name>
    <dbReference type="NCBI Taxonomy" id="2965077"/>
    <lineage>
        <taxon>Bacteria</taxon>
        <taxon>Pseudomonadati</taxon>
        <taxon>Pseudomonadota</taxon>
        <taxon>Alphaproteobacteria</taxon>
        <taxon>Parvularculales</taxon>
        <taxon>Parvularculaceae</taxon>
        <taxon>Parvularcula</taxon>
    </lineage>
</organism>
<dbReference type="AlphaFoldDB" id="A0A9X2LA46"/>
<sequence>MSEEATKTAGQGVCLRIGGFVFDRSRNALFADQQELLLEPKVADLLARFAESPGEVLPRGVLLDDVWGTRIGSDESLTRAVSLLRKAFRTHDTATYIETVPKRGYCLTVEVSDALPEPDEPPVERTAEEARPEPLAEAAAPPEPAGFSPETEDDPEPVSKASSAAESWPLGRVVAYTGSTLLKVIGAVVLLTVVAGAITTIFVVGRTEGHGRTERRLAIAELTLPETQPGAAMEASIRERLPVAMMANGLDYGQNAEQAGLHLIIRVSEQQDRTLASTVELLNARTGEVLWTGRHTAPEGDTGALAREIVGSAAAVPGCAIKGFDVYDMTSRFMPAALRYCAAARRDPDGLAHVEAAEALIDIAADNASVWAVHAISHTLWSEAEGGRRPARLIERSMNQAAEIARPKDEPTLALATIVTGQADSRDPSEREALLRDATLGKGPLTNLARAIRAEELREQGEPTEASAVLRRIGRSDPAHPLASSGLEPVPNR</sequence>
<dbReference type="CDD" id="cd00383">
    <property type="entry name" value="trans_reg_C"/>
    <property type="match status" value="1"/>
</dbReference>
<evidence type="ECO:0000313" key="7">
    <source>
        <dbReference type="Proteomes" id="UP001142610"/>
    </source>
</evidence>
<keyword evidence="1 2" id="KW-0238">DNA-binding</keyword>
<evidence type="ECO:0000259" key="5">
    <source>
        <dbReference type="PROSITE" id="PS51755"/>
    </source>
</evidence>
<dbReference type="EMBL" id="JANIBC010000009">
    <property type="protein sequence ID" value="MCQ8185915.1"/>
    <property type="molecule type" value="Genomic_DNA"/>
</dbReference>
<feature type="region of interest" description="Disordered" evidence="3">
    <location>
        <begin position="113"/>
        <end position="164"/>
    </location>
</feature>
<evidence type="ECO:0000313" key="6">
    <source>
        <dbReference type="EMBL" id="MCQ8185915.1"/>
    </source>
</evidence>
<dbReference type="SUPFAM" id="SSF46894">
    <property type="entry name" value="C-terminal effector domain of the bipartite response regulators"/>
    <property type="match status" value="1"/>
</dbReference>
<keyword evidence="7" id="KW-1185">Reference proteome</keyword>
<protein>
    <submittedName>
        <fullName evidence="6">Winged helix-turn-helix domain-containing protein</fullName>
    </submittedName>
</protein>
<dbReference type="RefSeq" id="WP_256619811.1">
    <property type="nucleotide sequence ID" value="NZ_JANIBC010000009.1"/>
</dbReference>